<dbReference type="Proteomes" id="UP001595880">
    <property type="component" value="Unassembled WGS sequence"/>
</dbReference>
<organism evidence="2 3">
    <name type="scientific">Gracilibacillus marinus</name>
    <dbReference type="NCBI Taxonomy" id="630535"/>
    <lineage>
        <taxon>Bacteria</taxon>
        <taxon>Bacillati</taxon>
        <taxon>Bacillota</taxon>
        <taxon>Bacilli</taxon>
        <taxon>Bacillales</taxon>
        <taxon>Bacillaceae</taxon>
        <taxon>Gracilibacillus</taxon>
    </lineage>
</organism>
<proteinExistence type="predicted"/>
<protein>
    <submittedName>
        <fullName evidence="2">Uncharacterized protein</fullName>
    </submittedName>
</protein>
<comment type="caution">
    <text evidence="2">The sequence shown here is derived from an EMBL/GenBank/DDBJ whole genome shotgun (WGS) entry which is preliminary data.</text>
</comment>
<keyword evidence="3" id="KW-1185">Reference proteome</keyword>
<keyword evidence="1" id="KW-1133">Transmembrane helix</keyword>
<evidence type="ECO:0000313" key="2">
    <source>
        <dbReference type="EMBL" id="MFC4388979.1"/>
    </source>
</evidence>
<feature type="transmembrane region" description="Helical" evidence="1">
    <location>
        <begin position="64"/>
        <end position="82"/>
    </location>
</feature>
<accession>A0ABV8VWU5</accession>
<gene>
    <name evidence="2" type="ORF">ACFOZ1_14345</name>
</gene>
<evidence type="ECO:0000313" key="3">
    <source>
        <dbReference type="Proteomes" id="UP001595880"/>
    </source>
</evidence>
<name>A0ABV8VWU5_9BACI</name>
<dbReference type="RefSeq" id="WP_390200393.1">
    <property type="nucleotide sequence ID" value="NZ_JBHSDV010000005.1"/>
</dbReference>
<sequence length="277" mass="31887">MARKISLFCWLGALLLLIFQIGNVIIQTNYHVEFIDSRLFYSINLLLILLLSCSVIIHLRTKRWMMVAILLFACLIGGYHIYKMVEENQTYEQIINFSPNKKEIFLATYEKNSQDLTYYRRYYYVFKRPKEIIDENARSYEKVEWLTNDIAVLPYINNEKEQQVYVGTYGDRGSGSSYYYVGSELHGEWSGDGIQISVTPDGIAINKGTDTFEYGWEATQQYGTLALVLSNEETDEWVIGLGESFVATGNGTHSADASIVLYNPSNNKQMILHYKES</sequence>
<dbReference type="EMBL" id="JBHSDV010000005">
    <property type="protein sequence ID" value="MFC4388979.1"/>
    <property type="molecule type" value="Genomic_DNA"/>
</dbReference>
<feature type="transmembrane region" description="Helical" evidence="1">
    <location>
        <begin position="39"/>
        <end position="57"/>
    </location>
</feature>
<keyword evidence="1" id="KW-0812">Transmembrane</keyword>
<reference evidence="3" key="1">
    <citation type="journal article" date="2019" name="Int. J. Syst. Evol. Microbiol.">
        <title>The Global Catalogue of Microorganisms (GCM) 10K type strain sequencing project: providing services to taxonomists for standard genome sequencing and annotation.</title>
        <authorList>
            <consortium name="The Broad Institute Genomics Platform"/>
            <consortium name="The Broad Institute Genome Sequencing Center for Infectious Disease"/>
            <person name="Wu L."/>
            <person name="Ma J."/>
        </authorList>
    </citation>
    <scope>NUCLEOTIDE SEQUENCE [LARGE SCALE GENOMIC DNA]</scope>
    <source>
        <strain evidence="3">KACC 14058</strain>
    </source>
</reference>
<evidence type="ECO:0000256" key="1">
    <source>
        <dbReference type="SAM" id="Phobius"/>
    </source>
</evidence>
<keyword evidence="1" id="KW-0472">Membrane</keyword>